<evidence type="ECO:0000256" key="2">
    <source>
        <dbReference type="ARBA" id="ARBA00023130"/>
    </source>
</evidence>
<dbReference type="Ensembl" id="ENSSTUT00000123130.1">
    <property type="protein sequence ID" value="ENSSTUP00000115083.1"/>
    <property type="gene ID" value="ENSSTUG00000050711.1"/>
</dbReference>
<evidence type="ECO:0000259" key="6">
    <source>
        <dbReference type="PROSITE" id="PS50835"/>
    </source>
</evidence>
<protein>
    <recommendedName>
        <fullName evidence="6">Ig-like domain-containing protein</fullName>
    </recommendedName>
</protein>
<dbReference type="InterPro" id="IPR036179">
    <property type="entry name" value="Ig-like_dom_sf"/>
</dbReference>
<dbReference type="PROSITE" id="PS50835">
    <property type="entry name" value="IG_LIKE"/>
    <property type="match status" value="1"/>
</dbReference>
<dbReference type="SMART" id="SM00409">
    <property type="entry name" value="IG"/>
    <property type="match status" value="1"/>
</dbReference>
<dbReference type="InterPro" id="IPR007110">
    <property type="entry name" value="Ig-like_dom"/>
</dbReference>
<dbReference type="GO" id="GO:0042101">
    <property type="term" value="C:T cell receptor complex"/>
    <property type="evidence" value="ECO:0007669"/>
    <property type="project" value="UniProtKB-KW"/>
</dbReference>
<dbReference type="PANTHER" id="PTHR19367">
    <property type="entry name" value="T-CELL RECEPTOR ALPHA CHAIN V REGION"/>
    <property type="match status" value="1"/>
</dbReference>
<evidence type="ECO:0000256" key="5">
    <source>
        <dbReference type="ARBA" id="ARBA00043266"/>
    </source>
</evidence>
<evidence type="ECO:0000256" key="4">
    <source>
        <dbReference type="ARBA" id="ARBA00023319"/>
    </source>
</evidence>
<evidence type="ECO:0000256" key="1">
    <source>
        <dbReference type="ARBA" id="ARBA00022729"/>
    </source>
</evidence>
<dbReference type="Pfam" id="PF07686">
    <property type="entry name" value="V-set"/>
    <property type="match status" value="1"/>
</dbReference>
<dbReference type="SMART" id="SM00406">
    <property type="entry name" value="IGv"/>
    <property type="match status" value="1"/>
</dbReference>
<keyword evidence="5" id="KW-1279">T cell receptor</keyword>
<organism evidence="7 8">
    <name type="scientific">Salmo trutta</name>
    <name type="common">Brown trout</name>
    <dbReference type="NCBI Taxonomy" id="8032"/>
    <lineage>
        <taxon>Eukaryota</taxon>
        <taxon>Metazoa</taxon>
        <taxon>Chordata</taxon>
        <taxon>Craniata</taxon>
        <taxon>Vertebrata</taxon>
        <taxon>Euteleostomi</taxon>
        <taxon>Actinopterygii</taxon>
        <taxon>Neopterygii</taxon>
        <taxon>Teleostei</taxon>
        <taxon>Protacanthopterygii</taxon>
        <taxon>Salmoniformes</taxon>
        <taxon>Salmonidae</taxon>
        <taxon>Salmoninae</taxon>
        <taxon>Salmo</taxon>
    </lineage>
</organism>
<reference evidence="7" key="2">
    <citation type="submission" date="2025-09" db="UniProtKB">
        <authorList>
            <consortium name="Ensembl"/>
        </authorList>
    </citation>
    <scope>IDENTIFICATION</scope>
</reference>
<evidence type="ECO:0000256" key="3">
    <source>
        <dbReference type="ARBA" id="ARBA00023170"/>
    </source>
</evidence>
<dbReference type="Proteomes" id="UP000472277">
    <property type="component" value="Chromosome 21"/>
</dbReference>
<keyword evidence="1" id="KW-0732">Signal</keyword>
<keyword evidence="4" id="KW-0393">Immunoglobulin domain</keyword>
<dbReference type="GO" id="GO:0002250">
    <property type="term" value="P:adaptive immune response"/>
    <property type="evidence" value="ECO:0007669"/>
    <property type="project" value="UniProtKB-KW"/>
</dbReference>
<keyword evidence="2" id="KW-1064">Adaptive immunity</keyword>
<dbReference type="SUPFAM" id="SSF48726">
    <property type="entry name" value="Immunoglobulin"/>
    <property type="match status" value="1"/>
</dbReference>
<dbReference type="InterPro" id="IPR051287">
    <property type="entry name" value="TCR_variable_region"/>
</dbReference>
<reference evidence="7" key="1">
    <citation type="submission" date="2025-08" db="UniProtKB">
        <authorList>
            <consortium name="Ensembl"/>
        </authorList>
    </citation>
    <scope>IDENTIFICATION</scope>
</reference>
<dbReference type="InterPro" id="IPR013783">
    <property type="entry name" value="Ig-like_fold"/>
</dbReference>
<dbReference type="Gene3D" id="2.60.40.10">
    <property type="entry name" value="Immunoglobulins"/>
    <property type="match status" value="1"/>
</dbReference>
<dbReference type="AlphaFoldDB" id="A0A674F495"/>
<proteinExistence type="predicted"/>
<evidence type="ECO:0000313" key="7">
    <source>
        <dbReference type="Ensembl" id="ENSSTUP00000115083.1"/>
    </source>
</evidence>
<accession>A0A674F495</accession>
<dbReference type="PANTHER" id="PTHR19367:SF18">
    <property type="entry name" value="T CELL RECEPTOR ALPHA VARIABLE 16"/>
    <property type="match status" value="1"/>
</dbReference>
<dbReference type="InterPro" id="IPR013106">
    <property type="entry name" value="Ig_V-set"/>
</dbReference>
<keyword evidence="3" id="KW-0675">Receptor</keyword>
<sequence>QISCPSECHSKISPLDDPECTGDHIQHQQGSVIATEGGLVTLSCQYNTTYSLLWYKQSPGSAPQNLLLILDSTGTEHRADSLDSRFSGKQNKEKTRLDLEISSVDVTDSALYYCALNPTTLQRPRTSDYWEKVINKQINEYVLNTKH</sequence>
<keyword evidence="8" id="KW-1185">Reference proteome</keyword>
<dbReference type="OMA" id="NNAPEYI"/>
<name>A0A674F495_SALTR</name>
<evidence type="ECO:0000313" key="8">
    <source>
        <dbReference type="Proteomes" id="UP000472277"/>
    </source>
</evidence>
<feature type="domain" description="Ig-like" evidence="6">
    <location>
        <begin position="18"/>
        <end position="127"/>
    </location>
</feature>
<keyword evidence="5" id="KW-0391">Immunity</keyword>
<dbReference type="InterPro" id="IPR003599">
    <property type="entry name" value="Ig_sub"/>
</dbReference>
<dbReference type="GeneTree" id="ENSGT00990000204441"/>